<sequence>MQIKKKLTNIKNSIGVPLNDAGINEEFTYEEDQDAERASEPNTETIEQVQEEISNEGYNTNQLARPPRERKHPKHFKEYVMNYSKKDDHLFKQAPLLSLHEEKYTNIEPSSFEDAVQNPKWQETMNKELKALSDNNTWSLIQLPKGKKTIGTKWVFKIKYNPDGTMKRYKGRLVAEGYSQVEGLDYNETFVPVAKFAIVKWLIAVSAVKGWKLHQLDVNNAF</sequence>
<reference evidence="2" key="2">
    <citation type="journal article" date="2024" name="Plant">
        <title>Genomic evolution and insights into agronomic trait innovations of Sesamum species.</title>
        <authorList>
            <person name="Miao H."/>
            <person name="Wang L."/>
            <person name="Qu L."/>
            <person name="Liu H."/>
            <person name="Sun Y."/>
            <person name="Le M."/>
            <person name="Wang Q."/>
            <person name="Wei S."/>
            <person name="Zheng Y."/>
            <person name="Lin W."/>
            <person name="Duan Y."/>
            <person name="Cao H."/>
            <person name="Xiong S."/>
            <person name="Wang X."/>
            <person name="Wei L."/>
            <person name="Li C."/>
            <person name="Ma Q."/>
            <person name="Ju M."/>
            <person name="Zhao R."/>
            <person name="Li G."/>
            <person name="Mu C."/>
            <person name="Tian Q."/>
            <person name="Mei H."/>
            <person name="Zhang T."/>
            <person name="Gao T."/>
            <person name="Zhang H."/>
        </authorList>
    </citation>
    <scope>NUCLEOTIDE SEQUENCE</scope>
    <source>
        <strain evidence="2">G01</strain>
    </source>
</reference>
<comment type="caution">
    <text evidence="2">The sequence shown here is derived from an EMBL/GenBank/DDBJ whole genome shotgun (WGS) entry which is preliminary data.</text>
</comment>
<proteinExistence type="predicted"/>
<dbReference type="EMBL" id="JACGWK010000013">
    <property type="protein sequence ID" value="KAL0318775.1"/>
    <property type="molecule type" value="Genomic_DNA"/>
</dbReference>
<dbReference type="InterPro" id="IPR013103">
    <property type="entry name" value="RVT_2"/>
</dbReference>
<accession>A0AAW2LK34</accession>
<protein>
    <submittedName>
        <fullName evidence="2">Retrovirus-related Pol polyprotein from transposon TNT 1-94</fullName>
    </submittedName>
</protein>
<evidence type="ECO:0000313" key="2">
    <source>
        <dbReference type="EMBL" id="KAL0318775.1"/>
    </source>
</evidence>
<evidence type="ECO:0000259" key="1">
    <source>
        <dbReference type="Pfam" id="PF07727"/>
    </source>
</evidence>
<dbReference type="Pfam" id="PF07727">
    <property type="entry name" value="RVT_2"/>
    <property type="match status" value="1"/>
</dbReference>
<name>A0AAW2LK34_9LAMI</name>
<organism evidence="2">
    <name type="scientific">Sesamum angustifolium</name>
    <dbReference type="NCBI Taxonomy" id="2727405"/>
    <lineage>
        <taxon>Eukaryota</taxon>
        <taxon>Viridiplantae</taxon>
        <taxon>Streptophyta</taxon>
        <taxon>Embryophyta</taxon>
        <taxon>Tracheophyta</taxon>
        <taxon>Spermatophyta</taxon>
        <taxon>Magnoliopsida</taxon>
        <taxon>eudicotyledons</taxon>
        <taxon>Gunneridae</taxon>
        <taxon>Pentapetalae</taxon>
        <taxon>asterids</taxon>
        <taxon>lamiids</taxon>
        <taxon>Lamiales</taxon>
        <taxon>Pedaliaceae</taxon>
        <taxon>Sesamum</taxon>
    </lineage>
</organism>
<gene>
    <name evidence="2" type="ORF">Sangu_2033700</name>
</gene>
<feature type="domain" description="Reverse transcriptase Ty1/copia-type" evidence="1">
    <location>
        <begin position="135"/>
        <end position="222"/>
    </location>
</feature>
<reference evidence="2" key="1">
    <citation type="submission" date="2020-06" db="EMBL/GenBank/DDBJ databases">
        <authorList>
            <person name="Li T."/>
            <person name="Hu X."/>
            <person name="Zhang T."/>
            <person name="Song X."/>
            <person name="Zhang H."/>
            <person name="Dai N."/>
            <person name="Sheng W."/>
            <person name="Hou X."/>
            <person name="Wei L."/>
        </authorList>
    </citation>
    <scope>NUCLEOTIDE SEQUENCE</scope>
    <source>
        <strain evidence="2">G01</strain>
        <tissue evidence="2">Leaf</tissue>
    </source>
</reference>
<dbReference type="AlphaFoldDB" id="A0AAW2LK34"/>